<evidence type="ECO:0000259" key="1">
    <source>
        <dbReference type="PROSITE" id="PS51390"/>
    </source>
</evidence>
<reference evidence="2 3" key="1">
    <citation type="journal article" date="2021" name="Elife">
        <title>Chloroplast acquisition without the gene transfer in kleptoplastic sea slugs, Plakobranchus ocellatus.</title>
        <authorList>
            <person name="Maeda T."/>
            <person name="Takahashi S."/>
            <person name="Yoshida T."/>
            <person name="Shimamura S."/>
            <person name="Takaki Y."/>
            <person name="Nagai Y."/>
            <person name="Toyoda A."/>
            <person name="Suzuki Y."/>
            <person name="Arimoto A."/>
            <person name="Ishii H."/>
            <person name="Satoh N."/>
            <person name="Nishiyama T."/>
            <person name="Hasebe M."/>
            <person name="Maruyama T."/>
            <person name="Minagawa J."/>
            <person name="Obokata J."/>
            <person name="Shigenobu S."/>
        </authorList>
    </citation>
    <scope>NUCLEOTIDE SEQUENCE [LARGE SCALE GENOMIC DNA]</scope>
</reference>
<sequence>MLRHSRLARLCLYTVCPQGSECRVVQDCQICSPKPKCVGRDFIPAIADRGCHFSGFQQAVLLQSLHAGYPLRPRLCSHVSPSRNAKRTRCPLGAACVARYGGRNLCCFKQRTPIVEKPGFCPAVPGPGTCGGIFCHADIDCGGEMKCCRNACGGNVCTSVSASSVCGRCPPGTVCQTQEVQCIRAPCPVTYDCVPLRHSNHEPCPEISPSFCSSSQQNDLCLSDMHCRPSQSCCFDGCARRCRFTLRLP</sequence>
<name>A0AAV4E1G0_9GAST</name>
<accession>A0AAV4E1G0</accession>
<dbReference type="InterPro" id="IPR008197">
    <property type="entry name" value="WAP_dom"/>
</dbReference>
<evidence type="ECO:0000313" key="2">
    <source>
        <dbReference type="EMBL" id="GFO50458.1"/>
    </source>
</evidence>
<proteinExistence type="predicted"/>
<keyword evidence="3" id="KW-1185">Reference proteome</keyword>
<evidence type="ECO:0000313" key="3">
    <source>
        <dbReference type="Proteomes" id="UP000735302"/>
    </source>
</evidence>
<dbReference type="EMBL" id="BLXT01008612">
    <property type="protein sequence ID" value="GFO50458.1"/>
    <property type="molecule type" value="Genomic_DNA"/>
</dbReference>
<comment type="caution">
    <text evidence="2">The sequence shown here is derived from an EMBL/GenBank/DDBJ whole genome shotgun (WGS) entry which is preliminary data.</text>
</comment>
<gene>
    <name evidence="2" type="ORF">PoB_007696300</name>
</gene>
<dbReference type="SUPFAM" id="SSF57256">
    <property type="entry name" value="Elafin-like"/>
    <property type="match status" value="1"/>
</dbReference>
<organism evidence="2 3">
    <name type="scientific">Plakobranchus ocellatus</name>
    <dbReference type="NCBI Taxonomy" id="259542"/>
    <lineage>
        <taxon>Eukaryota</taxon>
        <taxon>Metazoa</taxon>
        <taxon>Spiralia</taxon>
        <taxon>Lophotrochozoa</taxon>
        <taxon>Mollusca</taxon>
        <taxon>Gastropoda</taxon>
        <taxon>Heterobranchia</taxon>
        <taxon>Euthyneura</taxon>
        <taxon>Panpulmonata</taxon>
        <taxon>Sacoglossa</taxon>
        <taxon>Placobranchoidea</taxon>
        <taxon>Plakobranchidae</taxon>
        <taxon>Plakobranchus</taxon>
    </lineage>
</organism>
<dbReference type="Proteomes" id="UP000735302">
    <property type="component" value="Unassembled WGS sequence"/>
</dbReference>
<protein>
    <recommendedName>
        <fullName evidence="1">WAP domain-containing protein</fullName>
    </recommendedName>
</protein>
<dbReference type="SMART" id="SM00217">
    <property type="entry name" value="WAP"/>
    <property type="match status" value="2"/>
</dbReference>
<dbReference type="Gene3D" id="4.10.75.10">
    <property type="entry name" value="Elafin-like"/>
    <property type="match status" value="2"/>
</dbReference>
<feature type="domain" description="WAP" evidence="1">
    <location>
        <begin position="114"/>
        <end position="161"/>
    </location>
</feature>
<dbReference type="GO" id="GO:0030414">
    <property type="term" value="F:peptidase inhibitor activity"/>
    <property type="evidence" value="ECO:0007669"/>
    <property type="project" value="InterPro"/>
</dbReference>
<dbReference type="PROSITE" id="PS51390">
    <property type="entry name" value="WAP"/>
    <property type="match status" value="1"/>
</dbReference>
<dbReference type="Pfam" id="PF00095">
    <property type="entry name" value="WAP"/>
    <property type="match status" value="1"/>
</dbReference>
<dbReference type="AlphaFoldDB" id="A0AAV4E1G0"/>
<dbReference type="GO" id="GO:0005576">
    <property type="term" value="C:extracellular region"/>
    <property type="evidence" value="ECO:0007669"/>
    <property type="project" value="InterPro"/>
</dbReference>
<dbReference type="InterPro" id="IPR036645">
    <property type="entry name" value="Elafin-like_sf"/>
</dbReference>